<comment type="similarity">
    <text evidence="3">Belongs to the CpsD/CapB family.</text>
</comment>
<keyword evidence="7" id="KW-0997">Cell inner membrane</keyword>
<feature type="region of interest" description="Disordered" evidence="17">
    <location>
        <begin position="1"/>
        <end position="26"/>
    </location>
</feature>
<evidence type="ECO:0000256" key="17">
    <source>
        <dbReference type="SAM" id="MobiDB-lite"/>
    </source>
</evidence>
<keyword evidence="14 18" id="KW-0472">Membrane</keyword>
<dbReference type="GO" id="GO:0005524">
    <property type="term" value="F:ATP binding"/>
    <property type="evidence" value="ECO:0007669"/>
    <property type="project" value="UniProtKB-KW"/>
</dbReference>
<feature type="region of interest" description="Disordered" evidence="17">
    <location>
        <begin position="615"/>
        <end position="756"/>
    </location>
</feature>
<keyword evidence="9 18" id="KW-0812">Transmembrane</keyword>
<dbReference type="PANTHER" id="PTHR32309">
    <property type="entry name" value="TYROSINE-PROTEIN KINASE"/>
    <property type="match status" value="1"/>
</dbReference>
<organism evidence="21 22">
    <name type="scientific">Nakamurella alba</name>
    <dbReference type="NCBI Taxonomy" id="2665158"/>
    <lineage>
        <taxon>Bacteria</taxon>
        <taxon>Bacillati</taxon>
        <taxon>Actinomycetota</taxon>
        <taxon>Actinomycetes</taxon>
        <taxon>Nakamurellales</taxon>
        <taxon>Nakamurellaceae</taxon>
        <taxon>Nakamurella</taxon>
    </lineage>
</organism>
<name>A0A7K1FF82_9ACTN</name>
<comment type="subcellular location">
    <subcellularLocation>
        <location evidence="1">Cell inner membrane</location>
        <topology evidence="1">Multi-pass membrane protein</topology>
    </subcellularLocation>
</comment>
<gene>
    <name evidence="21" type="ORF">GIS00_02210</name>
</gene>
<dbReference type="GO" id="GO:0005886">
    <property type="term" value="C:plasma membrane"/>
    <property type="evidence" value="ECO:0007669"/>
    <property type="project" value="UniProtKB-SubCell"/>
</dbReference>
<evidence type="ECO:0000256" key="1">
    <source>
        <dbReference type="ARBA" id="ARBA00004429"/>
    </source>
</evidence>
<feature type="compositionally biased region" description="Acidic residues" evidence="17">
    <location>
        <begin position="688"/>
        <end position="706"/>
    </location>
</feature>
<feature type="transmembrane region" description="Helical" evidence="18">
    <location>
        <begin position="47"/>
        <end position="64"/>
    </location>
</feature>
<keyword evidence="6" id="KW-1003">Cell membrane</keyword>
<evidence type="ECO:0000256" key="13">
    <source>
        <dbReference type="ARBA" id="ARBA00022989"/>
    </source>
</evidence>
<evidence type="ECO:0000256" key="12">
    <source>
        <dbReference type="ARBA" id="ARBA00022840"/>
    </source>
</evidence>
<evidence type="ECO:0000256" key="7">
    <source>
        <dbReference type="ARBA" id="ARBA00022519"/>
    </source>
</evidence>
<comment type="similarity">
    <text evidence="4">Belongs to the etk/wzc family.</text>
</comment>
<evidence type="ECO:0000256" key="10">
    <source>
        <dbReference type="ARBA" id="ARBA00022741"/>
    </source>
</evidence>
<keyword evidence="15" id="KW-0829">Tyrosine-protein kinase</keyword>
<evidence type="ECO:0000259" key="20">
    <source>
        <dbReference type="Pfam" id="PF13614"/>
    </source>
</evidence>
<dbReference type="InterPro" id="IPR005702">
    <property type="entry name" value="Wzc-like_C"/>
</dbReference>
<comment type="catalytic activity">
    <reaction evidence="16">
        <text>L-tyrosyl-[protein] + ATP = O-phospho-L-tyrosyl-[protein] + ADP + H(+)</text>
        <dbReference type="Rhea" id="RHEA:10596"/>
        <dbReference type="Rhea" id="RHEA-COMP:10136"/>
        <dbReference type="Rhea" id="RHEA-COMP:20101"/>
        <dbReference type="ChEBI" id="CHEBI:15378"/>
        <dbReference type="ChEBI" id="CHEBI:30616"/>
        <dbReference type="ChEBI" id="CHEBI:46858"/>
        <dbReference type="ChEBI" id="CHEBI:61978"/>
        <dbReference type="ChEBI" id="CHEBI:456216"/>
        <dbReference type="EC" id="2.7.10.2"/>
    </reaction>
</comment>
<dbReference type="Pfam" id="PF02706">
    <property type="entry name" value="Wzz"/>
    <property type="match status" value="1"/>
</dbReference>
<dbReference type="InterPro" id="IPR025669">
    <property type="entry name" value="AAA_dom"/>
</dbReference>
<evidence type="ECO:0000256" key="4">
    <source>
        <dbReference type="ARBA" id="ARBA00008883"/>
    </source>
</evidence>
<keyword evidence="11 21" id="KW-0418">Kinase</keyword>
<keyword evidence="22" id="KW-1185">Reference proteome</keyword>
<keyword evidence="13 18" id="KW-1133">Transmembrane helix</keyword>
<evidence type="ECO:0000256" key="9">
    <source>
        <dbReference type="ARBA" id="ARBA00022692"/>
    </source>
</evidence>
<dbReference type="InterPro" id="IPR003856">
    <property type="entry name" value="LPS_length_determ_N"/>
</dbReference>
<evidence type="ECO:0000256" key="14">
    <source>
        <dbReference type="ARBA" id="ARBA00023136"/>
    </source>
</evidence>
<evidence type="ECO:0000256" key="8">
    <source>
        <dbReference type="ARBA" id="ARBA00022679"/>
    </source>
</evidence>
<dbReference type="InterPro" id="IPR050445">
    <property type="entry name" value="Bact_polysacc_biosynth/exp"/>
</dbReference>
<feature type="domain" description="AAA" evidence="20">
    <location>
        <begin position="291"/>
        <end position="414"/>
    </location>
</feature>
<dbReference type="CDD" id="cd05387">
    <property type="entry name" value="BY-kinase"/>
    <property type="match status" value="1"/>
</dbReference>
<keyword evidence="8 21" id="KW-0808">Transferase</keyword>
<dbReference type="SUPFAM" id="SSF52540">
    <property type="entry name" value="P-loop containing nucleoside triphosphate hydrolases"/>
    <property type="match status" value="1"/>
</dbReference>
<feature type="domain" description="Polysaccharide chain length determinant N-terminal" evidence="19">
    <location>
        <begin position="34"/>
        <end position="122"/>
    </location>
</feature>
<evidence type="ECO:0000256" key="15">
    <source>
        <dbReference type="ARBA" id="ARBA00023137"/>
    </source>
</evidence>
<dbReference type="Gene3D" id="3.40.50.300">
    <property type="entry name" value="P-loop containing nucleotide triphosphate hydrolases"/>
    <property type="match status" value="1"/>
</dbReference>
<evidence type="ECO:0000256" key="5">
    <source>
        <dbReference type="ARBA" id="ARBA00011903"/>
    </source>
</evidence>
<sequence>MRPDGGSRSVLPHGGTEGGSRPAMEAERSEDGWMDLRSYLLLVRKNWWLILLAALLGAGAGVLYNSQATRIYASSITFYISTGDAAGDSTSPYQANQLALAKVASYSELMSSDSLATMVIDKAGLDLSPGAVANKISTTSELNTVLLTATVTDANAQLAYDITTALSTEFEVLVNTVDRGEIKATVVSGPYANPNPVSPRENLNLALGVVAGLVLGLVLALLRGLLDTTLRNAEALRTLIGFPVLGTLGFEANAKKYPVLTGSQTRSVRAEAYRQLRTNLQFMNVDNPVQVLVVTSSVAGEGKSTTASNLAIVYAETGRKVLLIEADLRRGRVSDYLGLEGAVGLTNVLAGDVEVEDVVQQWGNDNLRVMLGGETPPNPSELLGSHIMIELIEKLREQYDIIVVDCPPLLPVTDAAVASTWADGSLLIVRYGKTTRSQVAMSVRALEAVDARILGAVLSMRPNKRDDQSKGYQGYGYYTKEEPVRRRFGRKASREQLERVASAAVGAVAAGKEVGHAPASAKALHAAPDRTKGSESRPTAGADSPSGPAVHAADHSDIVVADAPVERTPTAEVTVLTEGTAVAEGTVVAADLDGAGGTEGTDVIDGQLALVEVDDEASDTAATAHHPAHERQDDADPAVAESDVAWTPDVGTGRVNGARHAGGTAGPDRRPADEPLPDDTADRATDELVPDDPVAEDADVPVDPEGDAGRDGTAPRVNGSDDTDDDRNGARLAGSGGSGRGGYYGRSRRKVRPGTN</sequence>
<dbReference type="InterPro" id="IPR027417">
    <property type="entry name" value="P-loop_NTPase"/>
</dbReference>
<feature type="transmembrane region" description="Helical" evidence="18">
    <location>
        <begin position="205"/>
        <end position="226"/>
    </location>
</feature>
<dbReference type="PANTHER" id="PTHR32309:SF13">
    <property type="entry name" value="FERRIC ENTEROBACTIN TRANSPORT PROTEIN FEPE"/>
    <property type="match status" value="1"/>
</dbReference>
<feature type="region of interest" description="Disordered" evidence="17">
    <location>
        <begin position="519"/>
        <end position="553"/>
    </location>
</feature>
<evidence type="ECO:0000256" key="11">
    <source>
        <dbReference type="ARBA" id="ARBA00022777"/>
    </source>
</evidence>
<accession>A0A7K1FF82</accession>
<dbReference type="GO" id="GO:0004715">
    <property type="term" value="F:non-membrane spanning protein tyrosine kinase activity"/>
    <property type="evidence" value="ECO:0007669"/>
    <property type="project" value="UniProtKB-EC"/>
</dbReference>
<comment type="caution">
    <text evidence="21">The sequence shown here is derived from an EMBL/GenBank/DDBJ whole genome shotgun (WGS) entry which is preliminary data.</text>
</comment>
<evidence type="ECO:0000256" key="18">
    <source>
        <dbReference type="SAM" id="Phobius"/>
    </source>
</evidence>
<reference evidence="21 22" key="1">
    <citation type="submission" date="2019-11" db="EMBL/GenBank/DDBJ databases">
        <authorList>
            <person name="Jiang L.-Q."/>
        </authorList>
    </citation>
    <scope>NUCLEOTIDE SEQUENCE [LARGE SCALE GENOMIC DNA]</scope>
    <source>
        <strain evidence="21 22">YIM 132087</strain>
    </source>
</reference>
<keyword evidence="12" id="KW-0067">ATP-binding</keyword>
<dbReference type="Pfam" id="PF13614">
    <property type="entry name" value="AAA_31"/>
    <property type="match status" value="1"/>
</dbReference>
<dbReference type="NCBIfam" id="TIGR01007">
    <property type="entry name" value="eps_fam"/>
    <property type="match status" value="1"/>
</dbReference>
<evidence type="ECO:0000256" key="16">
    <source>
        <dbReference type="ARBA" id="ARBA00051245"/>
    </source>
</evidence>
<evidence type="ECO:0000256" key="6">
    <source>
        <dbReference type="ARBA" id="ARBA00022475"/>
    </source>
</evidence>
<dbReference type="EMBL" id="WLYK01000001">
    <property type="protein sequence ID" value="MTD12758.1"/>
    <property type="molecule type" value="Genomic_DNA"/>
</dbReference>
<comment type="similarity">
    <text evidence="2">Belongs to the CpsC/CapA family.</text>
</comment>
<feature type="compositionally biased region" description="Basic residues" evidence="17">
    <location>
        <begin position="746"/>
        <end position="756"/>
    </location>
</feature>
<proteinExistence type="inferred from homology"/>
<protein>
    <recommendedName>
        <fullName evidence="5">non-specific protein-tyrosine kinase</fullName>
        <ecNumber evidence="5">2.7.10.2</ecNumber>
    </recommendedName>
</protein>
<dbReference type="FunFam" id="3.40.50.300:FF:000527">
    <property type="entry name" value="Tyrosine-protein kinase etk"/>
    <property type="match status" value="1"/>
</dbReference>
<keyword evidence="10" id="KW-0547">Nucleotide-binding</keyword>
<evidence type="ECO:0000313" key="22">
    <source>
        <dbReference type="Proteomes" id="UP000460221"/>
    </source>
</evidence>
<evidence type="ECO:0000259" key="19">
    <source>
        <dbReference type="Pfam" id="PF02706"/>
    </source>
</evidence>
<dbReference type="Proteomes" id="UP000460221">
    <property type="component" value="Unassembled WGS sequence"/>
</dbReference>
<evidence type="ECO:0000313" key="21">
    <source>
        <dbReference type="EMBL" id="MTD12758.1"/>
    </source>
</evidence>
<dbReference type="GO" id="GO:0042802">
    <property type="term" value="F:identical protein binding"/>
    <property type="evidence" value="ECO:0007669"/>
    <property type="project" value="UniProtKB-ARBA"/>
</dbReference>
<evidence type="ECO:0000256" key="2">
    <source>
        <dbReference type="ARBA" id="ARBA00006683"/>
    </source>
</evidence>
<feature type="compositionally biased region" description="Gly residues" evidence="17">
    <location>
        <begin position="734"/>
        <end position="744"/>
    </location>
</feature>
<evidence type="ECO:0000256" key="3">
    <source>
        <dbReference type="ARBA" id="ARBA00007316"/>
    </source>
</evidence>
<dbReference type="EC" id="2.7.10.2" evidence="5"/>
<dbReference type="AlphaFoldDB" id="A0A7K1FF82"/>